<dbReference type="Proteomes" id="UP001500002">
    <property type="component" value="Unassembled WGS sequence"/>
</dbReference>
<evidence type="ECO:0000313" key="7">
    <source>
        <dbReference type="EMBL" id="GAA1816367.1"/>
    </source>
</evidence>
<dbReference type="SUPFAM" id="SSF53383">
    <property type="entry name" value="PLP-dependent transferases"/>
    <property type="match status" value="1"/>
</dbReference>
<reference evidence="7 8" key="1">
    <citation type="journal article" date="2019" name="Int. J. Syst. Evol. Microbiol.">
        <title>The Global Catalogue of Microorganisms (GCM) 10K type strain sequencing project: providing services to taxonomists for standard genome sequencing and annotation.</title>
        <authorList>
            <consortium name="The Broad Institute Genomics Platform"/>
            <consortium name="The Broad Institute Genome Sequencing Center for Infectious Disease"/>
            <person name="Wu L."/>
            <person name="Ma J."/>
        </authorList>
    </citation>
    <scope>NUCLEOTIDE SEQUENCE [LARGE SCALE GENOMIC DNA]</scope>
    <source>
        <strain evidence="7 8">JCM 14322</strain>
    </source>
</reference>
<dbReference type="RefSeq" id="WP_344296906.1">
    <property type="nucleotide sequence ID" value="NZ_BAAANJ010000015.1"/>
</dbReference>
<dbReference type="InterPro" id="IPR015422">
    <property type="entry name" value="PyrdxlP-dep_Trfase_small"/>
</dbReference>
<feature type="region of interest" description="Disordered" evidence="5">
    <location>
        <begin position="357"/>
        <end position="415"/>
    </location>
</feature>
<dbReference type="InterPro" id="IPR051326">
    <property type="entry name" value="Kynurenine-oxoglutarate_AT"/>
</dbReference>
<keyword evidence="2" id="KW-0032">Aminotransferase</keyword>
<accession>A0ABN2M9J4</accession>
<feature type="compositionally biased region" description="Low complexity" evidence="5">
    <location>
        <begin position="357"/>
        <end position="368"/>
    </location>
</feature>
<evidence type="ECO:0000259" key="6">
    <source>
        <dbReference type="Pfam" id="PF00155"/>
    </source>
</evidence>
<dbReference type="CDD" id="cd00609">
    <property type="entry name" value="AAT_like"/>
    <property type="match status" value="1"/>
</dbReference>
<evidence type="ECO:0000313" key="8">
    <source>
        <dbReference type="Proteomes" id="UP001500002"/>
    </source>
</evidence>
<gene>
    <name evidence="7" type="ORF">GCM10009749_27680</name>
</gene>
<name>A0ABN2M9J4_9MICO</name>
<evidence type="ECO:0000256" key="2">
    <source>
        <dbReference type="ARBA" id="ARBA00022576"/>
    </source>
</evidence>
<keyword evidence="8" id="KW-1185">Reference proteome</keyword>
<keyword evidence="3" id="KW-0808">Transferase</keyword>
<dbReference type="Gene3D" id="3.40.640.10">
    <property type="entry name" value="Type I PLP-dependent aspartate aminotransferase-like (Major domain)"/>
    <property type="match status" value="1"/>
</dbReference>
<feature type="domain" description="Aminotransferase class I/classII large" evidence="6">
    <location>
        <begin position="39"/>
        <end position="349"/>
    </location>
</feature>
<organism evidence="7 8">
    <name type="scientific">Agromyces neolithicus</name>
    <dbReference type="NCBI Taxonomy" id="269420"/>
    <lineage>
        <taxon>Bacteria</taxon>
        <taxon>Bacillati</taxon>
        <taxon>Actinomycetota</taxon>
        <taxon>Actinomycetes</taxon>
        <taxon>Micrococcales</taxon>
        <taxon>Microbacteriaceae</taxon>
        <taxon>Agromyces</taxon>
    </lineage>
</organism>
<feature type="compositionally biased region" description="Polar residues" evidence="5">
    <location>
        <begin position="370"/>
        <end position="380"/>
    </location>
</feature>
<proteinExistence type="predicted"/>
<protein>
    <recommendedName>
        <fullName evidence="6">Aminotransferase class I/classII large domain-containing protein</fullName>
    </recommendedName>
</protein>
<keyword evidence="4" id="KW-0663">Pyridoxal phosphate</keyword>
<dbReference type="Pfam" id="PF00155">
    <property type="entry name" value="Aminotran_1_2"/>
    <property type="match status" value="1"/>
</dbReference>
<comment type="cofactor">
    <cofactor evidence="1">
        <name>pyridoxal 5'-phosphate</name>
        <dbReference type="ChEBI" id="CHEBI:597326"/>
    </cofactor>
</comment>
<evidence type="ECO:0000256" key="4">
    <source>
        <dbReference type="ARBA" id="ARBA00022898"/>
    </source>
</evidence>
<sequence>MRTRPARLAEVAGFNIDRVAAAAGSDPSVLRLENLDTDLGPPGEAIAATAEAARTPEANSWLPFTGTSAMKAAITAKVAERSNLAYDPETEVVVNASDGEALLDALLALVDHGDEVVLTDPTYAGLVNRVRLVGAVPRLVPLVAAHGEWRLDLDALDRAVSRSTRAILLANPAFPTGIVLSDTEWAEIARICIERDVWLIYWAWMEGIVFDGRPIRHPATMPGMRERTIIVGSASCEQRMIGWRLGWIVAPEAVMPDLSVVQIYNGLVAGGIAQAAGIAALTARDDGLTRCVTEWQRRRDVVGTQLAGLPMIPAAGGWSQLVDTRALGVEPATLSNALLEHGVAATPMTGWGGTSPPATCASCSAASPRDASNCSVSGSRSPCERSARRPSPADRTRRGRTHRGPASPTCLLGQTSERSTYCRMPPLR</sequence>
<dbReference type="PANTHER" id="PTHR43807:SF20">
    <property type="entry name" value="FI04487P"/>
    <property type="match status" value="1"/>
</dbReference>
<dbReference type="InterPro" id="IPR004839">
    <property type="entry name" value="Aminotransferase_I/II_large"/>
</dbReference>
<evidence type="ECO:0000256" key="3">
    <source>
        <dbReference type="ARBA" id="ARBA00022679"/>
    </source>
</evidence>
<dbReference type="EMBL" id="BAAANJ010000015">
    <property type="protein sequence ID" value="GAA1816367.1"/>
    <property type="molecule type" value="Genomic_DNA"/>
</dbReference>
<dbReference type="PANTHER" id="PTHR43807">
    <property type="entry name" value="FI04487P"/>
    <property type="match status" value="1"/>
</dbReference>
<comment type="caution">
    <text evidence="7">The sequence shown here is derived from an EMBL/GenBank/DDBJ whole genome shotgun (WGS) entry which is preliminary data.</text>
</comment>
<evidence type="ECO:0000256" key="5">
    <source>
        <dbReference type="SAM" id="MobiDB-lite"/>
    </source>
</evidence>
<dbReference type="Gene3D" id="3.90.1150.10">
    <property type="entry name" value="Aspartate Aminotransferase, domain 1"/>
    <property type="match status" value="1"/>
</dbReference>
<dbReference type="InterPro" id="IPR015424">
    <property type="entry name" value="PyrdxlP-dep_Trfase"/>
</dbReference>
<dbReference type="InterPro" id="IPR015421">
    <property type="entry name" value="PyrdxlP-dep_Trfase_major"/>
</dbReference>
<evidence type="ECO:0000256" key="1">
    <source>
        <dbReference type="ARBA" id="ARBA00001933"/>
    </source>
</evidence>
<feature type="compositionally biased region" description="Basic and acidic residues" evidence="5">
    <location>
        <begin position="382"/>
        <end position="396"/>
    </location>
</feature>